<evidence type="ECO:0000256" key="1">
    <source>
        <dbReference type="ARBA" id="ARBA00007626"/>
    </source>
</evidence>
<proteinExistence type="inferred from homology"/>
<feature type="repeat" description="PPR" evidence="3">
    <location>
        <begin position="489"/>
        <end position="523"/>
    </location>
</feature>
<name>A0A8K0DW13_9ROSA</name>
<dbReference type="EMBL" id="VOIH02000010">
    <property type="protein sequence ID" value="KAF3435273.1"/>
    <property type="molecule type" value="Genomic_DNA"/>
</dbReference>
<evidence type="ECO:0000313" key="4">
    <source>
        <dbReference type="EMBL" id="KAF3435273.1"/>
    </source>
</evidence>
<dbReference type="Pfam" id="PF01535">
    <property type="entry name" value="PPR"/>
    <property type="match status" value="1"/>
</dbReference>
<accession>A0A8K0DW13</accession>
<dbReference type="OrthoDB" id="185373at2759"/>
<keyword evidence="2" id="KW-0677">Repeat</keyword>
<comment type="caution">
    <text evidence="4">The sequence shown here is derived from an EMBL/GenBank/DDBJ whole genome shotgun (WGS) entry which is preliminary data.</text>
</comment>
<dbReference type="PANTHER" id="PTHR47939">
    <property type="entry name" value="MEMBRANE-ASSOCIATED SALT-INDUCIBLE PROTEIN-LIKE"/>
    <property type="match status" value="1"/>
</dbReference>
<dbReference type="Gene3D" id="1.25.40.10">
    <property type="entry name" value="Tetratricopeptide repeat domain"/>
    <property type="match status" value="4"/>
</dbReference>
<dbReference type="Proteomes" id="UP000796880">
    <property type="component" value="Unassembled WGS sequence"/>
</dbReference>
<sequence>MLKTHRLRPALLFPQFASLCPMKAGSAFELATRISRALISASNHTRPTRSWNSSLELTLHRLRCRDSLTPCLVAQVIDPFLINHHSLALGFFNWASQQPGFAHTALTYQSIFKSLSFSRQFNAIDTLLRQVKSQKIALDSSVYRSVIASLITGKRTQNAFFIFSEVSSFIQDIGPKICNSLLAALASDCYVEHAHRVYEEMASKGVPFTTLGFGVFIWRLCRNAELSLVLTMVDGVRRCGSEINGSVVAVLIVHGLCEASRLSEAFCILDELRSRTWKPDFMAYRIVAEAFRSTGNVVDTEKILKKKRKLGVAPRINDYREFILELISERRICEATELGEIIVSGNFPIEDDVLNVLIGSVSAIDPDSALVFFKFMVGKEKFPTLLTLTNLSRNLCKHDKTDKLSEIFQNLSFHNYFKDLESYNVMVSFLCKAGKVKEAYGVLQEMKKKGLGPDISSYNSLMEACCREDLLRPAKRLWDEMFTNGCSGNLKTYNILIRKLSEVGQVEDAQRLFHHMLEKGVAPDATTYSLLLEGLCQEKKLDDAFEVIKETSKQDLMLTRTVLSAYILYLCKEGLFPAASKLLCSLTYDIAHSRSHVILLKCLADAGEVSIAVEHIKWVRETSPSMLQMISTELSASFSSSSKPEPVLQVLQTVREMCSLKQ</sequence>
<dbReference type="PROSITE" id="PS51375">
    <property type="entry name" value="PPR"/>
    <property type="match status" value="5"/>
</dbReference>
<feature type="repeat" description="PPR" evidence="3">
    <location>
        <begin position="454"/>
        <end position="488"/>
    </location>
</feature>
<dbReference type="InterPro" id="IPR002885">
    <property type="entry name" value="PPR_rpt"/>
</dbReference>
<dbReference type="InterPro" id="IPR011990">
    <property type="entry name" value="TPR-like_helical_dom_sf"/>
</dbReference>
<feature type="repeat" description="PPR" evidence="3">
    <location>
        <begin position="524"/>
        <end position="558"/>
    </location>
</feature>
<feature type="repeat" description="PPR" evidence="3">
    <location>
        <begin position="174"/>
        <end position="208"/>
    </location>
</feature>
<dbReference type="PANTHER" id="PTHR47939:SF13">
    <property type="entry name" value="OS03G0201400 PROTEIN"/>
    <property type="match status" value="1"/>
</dbReference>
<dbReference type="Pfam" id="PF13041">
    <property type="entry name" value="PPR_2"/>
    <property type="match status" value="2"/>
</dbReference>
<evidence type="ECO:0000313" key="5">
    <source>
        <dbReference type="Proteomes" id="UP000796880"/>
    </source>
</evidence>
<organism evidence="4 5">
    <name type="scientific">Rhamnella rubrinervis</name>
    <dbReference type="NCBI Taxonomy" id="2594499"/>
    <lineage>
        <taxon>Eukaryota</taxon>
        <taxon>Viridiplantae</taxon>
        <taxon>Streptophyta</taxon>
        <taxon>Embryophyta</taxon>
        <taxon>Tracheophyta</taxon>
        <taxon>Spermatophyta</taxon>
        <taxon>Magnoliopsida</taxon>
        <taxon>eudicotyledons</taxon>
        <taxon>Gunneridae</taxon>
        <taxon>Pentapetalae</taxon>
        <taxon>rosids</taxon>
        <taxon>fabids</taxon>
        <taxon>Rosales</taxon>
        <taxon>Rhamnaceae</taxon>
        <taxon>rhamnoid group</taxon>
        <taxon>Rhamneae</taxon>
        <taxon>Rhamnella</taxon>
    </lineage>
</organism>
<dbReference type="NCBIfam" id="TIGR00756">
    <property type="entry name" value="PPR"/>
    <property type="match status" value="5"/>
</dbReference>
<protein>
    <recommendedName>
        <fullName evidence="6">Pentatricopeptide repeat-containing protein</fullName>
    </recommendedName>
</protein>
<dbReference type="AlphaFoldDB" id="A0A8K0DW13"/>
<gene>
    <name evidence="4" type="ORF">FNV43_RR22360</name>
</gene>
<reference evidence="4" key="1">
    <citation type="submission" date="2020-03" db="EMBL/GenBank/DDBJ databases">
        <title>A high-quality chromosome-level genome assembly of a woody plant with both climbing and erect habits, Rhamnella rubrinervis.</title>
        <authorList>
            <person name="Lu Z."/>
            <person name="Yang Y."/>
            <person name="Zhu X."/>
            <person name="Sun Y."/>
        </authorList>
    </citation>
    <scope>NUCLEOTIDE SEQUENCE</scope>
    <source>
        <strain evidence="4">BYM</strain>
        <tissue evidence="4">Leaf</tissue>
    </source>
</reference>
<keyword evidence="5" id="KW-1185">Reference proteome</keyword>
<evidence type="ECO:0000256" key="3">
    <source>
        <dbReference type="PROSITE-ProRule" id="PRU00708"/>
    </source>
</evidence>
<feature type="repeat" description="PPR" evidence="3">
    <location>
        <begin position="419"/>
        <end position="453"/>
    </location>
</feature>
<dbReference type="InterPro" id="IPR050667">
    <property type="entry name" value="PPR-containing_protein"/>
</dbReference>
<evidence type="ECO:0008006" key="6">
    <source>
        <dbReference type="Google" id="ProtNLM"/>
    </source>
</evidence>
<evidence type="ECO:0000256" key="2">
    <source>
        <dbReference type="ARBA" id="ARBA00022737"/>
    </source>
</evidence>
<comment type="similarity">
    <text evidence="1">Belongs to the PPR family. P subfamily.</text>
</comment>